<dbReference type="Pfam" id="PF00005">
    <property type="entry name" value="ABC_tran"/>
    <property type="match status" value="2"/>
</dbReference>
<keyword evidence="6 11" id="KW-0067">ATP-binding</keyword>
<dbReference type="InterPro" id="IPR027417">
    <property type="entry name" value="P-loop_NTPase"/>
</dbReference>
<keyword evidence="7" id="KW-1278">Translocase</keyword>
<evidence type="ECO:0000259" key="10">
    <source>
        <dbReference type="PROSITE" id="PS50893"/>
    </source>
</evidence>
<keyword evidence="8" id="KW-0472">Membrane</keyword>
<dbReference type="InterPro" id="IPR017871">
    <property type="entry name" value="ABC_transporter-like_CS"/>
</dbReference>
<dbReference type="GO" id="GO:0042626">
    <property type="term" value="F:ATPase-coupled transmembrane transporter activity"/>
    <property type="evidence" value="ECO:0007669"/>
    <property type="project" value="TreeGrafter"/>
</dbReference>
<evidence type="ECO:0000256" key="1">
    <source>
        <dbReference type="ARBA" id="ARBA00004202"/>
    </source>
</evidence>
<dbReference type="EMBL" id="CP071182">
    <property type="protein sequence ID" value="QSO48319.1"/>
    <property type="molecule type" value="Genomic_DNA"/>
</dbReference>
<reference evidence="11 12" key="1">
    <citation type="submission" date="2021-02" db="EMBL/GenBank/DDBJ databases">
        <title>Alicyclobacillus curvatus sp. nov. and Alicyclobacillus mengziensis sp. nov., two acidophilic bacteria isolated from acid mine drainage.</title>
        <authorList>
            <person name="Huang Y."/>
        </authorList>
    </citation>
    <scope>NUCLEOTIDE SEQUENCE [LARGE SCALE GENOMIC DNA]</scope>
    <source>
        <strain evidence="11 12">S30H14</strain>
    </source>
</reference>
<evidence type="ECO:0000256" key="6">
    <source>
        <dbReference type="ARBA" id="ARBA00022840"/>
    </source>
</evidence>
<dbReference type="GO" id="GO:0016887">
    <property type="term" value="F:ATP hydrolysis activity"/>
    <property type="evidence" value="ECO:0007669"/>
    <property type="project" value="InterPro"/>
</dbReference>
<dbReference type="AlphaFoldDB" id="A0A9X7Z6T9"/>
<dbReference type="InterPro" id="IPR050095">
    <property type="entry name" value="ECF_ABC_transporter_ATP-bd"/>
</dbReference>
<name>A0A9X7Z6T9_9BACL</name>
<evidence type="ECO:0000256" key="4">
    <source>
        <dbReference type="ARBA" id="ARBA00022475"/>
    </source>
</evidence>
<evidence type="ECO:0000256" key="8">
    <source>
        <dbReference type="ARBA" id="ARBA00023136"/>
    </source>
</evidence>
<dbReference type="SMART" id="SM00382">
    <property type="entry name" value="AAA"/>
    <property type="match status" value="2"/>
</dbReference>
<evidence type="ECO:0000256" key="3">
    <source>
        <dbReference type="ARBA" id="ARBA00022448"/>
    </source>
</evidence>
<dbReference type="InterPro" id="IPR003593">
    <property type="entry name" value="AAA+_ATPase"/>
</dbReference>
<organism evidence="11 12">
    <name type="scientific">Alicyclobacillus mengziensis</name>
    <dbReference type="NCBI Taxonomy" id="2931921"/>
    <lineage>
        <taxon>Bacteria</taxon>
        <taxon>Bacillati</taxon>
        <taxon>Bacillota</taxon>
        <taxon>Bacilli</taxon>
        <taxon>Bacillales</taxon>
        <taxon>Alicyclobacillaceae</taxon>
        <taxon>Alicyclobacillus</taxon>
    </lineage>
</organism>
<feature type="domain" description="ABC transporter" evidence="10">
    <location>
        <begin position="4"/>
        <end position="244"/>
    </location>
</feature>
<keyword evidence="5" id="KW-0547">Nucleotide-binding</keyword>
<dbReference type="KEGG" id="afx:JZ786_04845"/>
<dbReference type="PROSITE" id="PS50893">
    <property type="entry name" value="ABC_TRANSPORTER_2"/>
    <property type="match status" value="2"/>
</dbReference>
<proteinExistence type="inferred from homology"/>
<evidence type="ECO:0000256" key="2">
    <source>
        <dbReference type="ARBA" id="ARBA00005417"/>
    </source>
</evidence>
<feature type="compositionally biased region" description="Polar residues" evidence="9">
    <location>
        <begin position="285"/>
        <end position="295"/>
    </location>
</feature>
<dbReference type="SUPFAM" id="SSF52540">
    <property type="entry name" value="P-loop containing nucleoside triphosphate hydrolases"/>
    <property type="match status" value="2"/>
</dbReference>
<dbReference type="RefSeq" id="WP_206657654.1">
    <property type="nucleotide sequence ID" value="NZ_CP071182.1"/>
</dbReference>
<protein>
    <submittedName>
        <fullName evidence="11">ABC transporter ATP-binding protein</fullName>
    </submittedName>
</protein>
<feature type="region of interest" description="Disordered" evidence="9">
    <location>
        <begin position="276"/>
        <end position="309"/>
    </location>
</feature>
<keyword evidence="3" id="KW-0813">Transport</keyword>
<evidence type="ECO:0000256" key="7">
    <source>
        <dbReference type="ARBA" id="ARBA00022967"/>
    </source>
</evidence>
<dbReference type="CDD" id="cd03225">
    <property type="entry name" value="ABC_cobalt_CbiO_domain1"/>
    <property type="match status" value="2"/>
</dbReference>
<keyword evidence="4" id="KW-1003">Cell membrane</keyword>
<dbReference type="GO" id="GO:0005524">
    <property type="term" value="F:ATP binding"/>
    <property type="evidence" value="ECO:0007669"/>
    <property type="project" value="UniProtKB-KW"/>
</dbReference>
<dbReference type="Proteomes" id="UP000663505">
    <property type="component" value="Chromosome"/>
</dbReference>
<dbReference type="PROSITE" id="PS00211">
    <property type="entry name" value="ABC_TRANSPORTER_1"/>
    <property type="match status" value="2"/>
</dbReference>
<dbReference type="PANTHER" id="PTHR43553">
    <property type="entry name" value="HEAVY METAL TRANSPORTER"/>
    <property type="match status" value="1"/>
</dbReference>
<comment type="subcellular location">
    <subcellularLocation>
        <location evidence="1">Cell membrane</location>
        <topology evidence="1">Peripheral membrane protein</topology>
    </subcellularLocation>
</comment>
<dbReference type="GO" id="GO:0043190">
    <property type="term" value="C:ATP-binding cassette (ABC) transporter complex"/>
    <property type="evidence" value="ECO:0007669"/>
    <property type="project" value="TreeGrafter"/>
</dbReference>
<feature type="domain" description="ABC transporter" evidence="10">
    <location>
        <begin position="315"/>
        <end position="537"/>
    </location>
</feature>
<keyword evidence="12" id="KW-1185">Reference proteome</keyword>
<comment type="similarity">
    <text evidence="2">Belongs to the ABC transporter superfamily.</text>
</comment>
<evidence type="ECO:0000256" key="9">
    <source>
        <dbReference type="SAM" id="MobiDB-lite"/>
    </source>
</evidence>
<dbReference type="InterPro" id="IPR015856">
    <property type="entry name" value="ABC_transpr_CbiO/EcfA_su"/>
</dbReference>
<sequence length="559" mass="60603">MPILTVDGLSYTYGGAKEQALRDISLAVEVGEWVVLQGITGSGKSTLLKTITGACPEFYGGTIVGTVAVTGRPVHQMSTAERLQTIGFVGQDPEAQSVYAAADREVAFALENLGTSEADMSWRVAEALELVGLSGSAHRLTSELSGGERQRLALAAALVHQPRILLLDEPTSQLDPLAAQDLLDHLRRLQHDFGMTIMLSEHRLDAVYSLADRVVYLDGGQVQFSGSAREAARWTRKHRLSQAPSLVRLFPNSDAPILSVREGRGRLETETSEMLPFGAREESDSNSTAELQIASSDEHPVEPASMSDRSPFLSVQKATVIYPGAATSALRSCSLTVPRGVITAVIGPNGSGKSTLLRLLAGLVKPGRGKVVVHSRDARVGYLPQKPSDLFSQLTVKEELRLGLKLQHRPETEIESRMQGVVQNLGMEDLLRRVPRDLSGGEQMRVAIASILMDDPTLLLLDEPTRGLDAKQKGRVGELLRSLTRQDVTIVLVSHDMELVADVAENVVFLFDGTSTLEGTARQVFAKALYFSPPVARVFRGFDDTVLSLSDAIRKGWAK</sequence>
<gene>
    <name evidence="11" type="ORF">JZ786_04845</name>
</gene>
<evidence type="ECO:0000313" key="11">
    <source>
        <dbReference type="EMBL" id="QSO48319.1"/>
    </source>
</evidence>
<evidence type="ECO:0000313" key="12">
    <source>
        <dbReference type="Proteomes" id="UP000663505"/>
    </source>
</evidence>
<dbReference type="Gene3D" id="3.40.50.300">
    <property type="entry name" value="P-loop containing nucleotide triphosphate hydrolases"/>
    <property type="match status" value="2"/>
</dbReference>
<dbReference type="InterPro" id="IPR003439">
    <property type="entry name" value="ABC_transporter-like_ATP-bd"/>
</dbReference>
<evidence type="ECO:0000256" key="5">
    <source>
        <dbReference type="ARBA" id="ARBA00022741"/>
    </source>
</evidence>
<accession>A0A9X7Z6T9</accession>